<keyword evidence="2" id="KW-1185">Reference proteome</keyword>
<evidence type="ECO:0000313" key="2">
    <source>
        <dbReference type="Proteomes" id="UP001139354"/>
    </source>
</evidence>
<accession>A0A9X1S200</accession>
<dbReference type="EMBL" id="JAGTTN010000001">
    <property type="protein sequence ID" value="MCC2031439.1"/>
    <property type="molecule type" value="Genomic_DNA"/>
</dbReference>
<dbReference type="SUPFAM" id="SSF53850">
    <property type="entry name" value="Periplasmic binding protein-like II"/>
    <property type="match status" value="1"/>
</dbReference>
<name>A0A9X1S200_9MICO</name>
<dbReference type="Gene3D" id="3.40.190.10">
    <property type="entry name" value="Periplasmic binding protein-like II"/>
    <property type="match status" value="1"/>
</dbReference>
<evidence type="ECO:0008006" key="3">
    <source>
        <dbReference type="Google" id="ProtNLM"/>
    </source>
</evidence>
<sequence>MAAALAGCGVQVPTDPNGTLNRIQGGVLRAGASVDAGLVDVDDSAVSGPLPDLVNAFADRFDADVEWTVGSEESLVTALENGSLDIVVGGITAETPWADRAGVTRGYRNIPGAGGREIVLLVPLGENRLLSELELVLDEELSP</sequence>
<protein>
    <recommendedName>
        <fullName evidence="3">Transporter substrate-binding domain-containing protein</fullName>
    </recommendedName>
</protein>
<organism evidence="1 2">
    <name type="scientific">Microbacterium allomyrinae</name>
    <dbReference type="NCBI Taxonomy" id="2830666"/>
    <lineage>
        <taxon>Bacteria</taxon>
        <taxon>Bacillati</taxon>
        <taxon>Actinomycetota</taxon>
        <taxon>Actinomycetes</taxon>
        <taxon>Micrococcales</taxon>
        <taxon>Microbacteriaceae</taxon>
        <taxon>Microbacterium</taxon>
    </lineage>
</organism>
<proteinExistence type="predicted"/>
<dbReference type="AlphaFoldDB" id="A0A9X1S200"/>
<reference evidence="1" key="1">
    <citation type="submission" date="2021-04" db="EMBL/GenBank/DDBJ databases">
        <title>Microbacterium tenobrionis sp. nov. and Microbacterium allomyrinae sp. nov., isolated from larvae of Tenobrio molitor and Allomyrina dichotoma, respectively.</title>
        <authorList>
            <person name="Lee S.D."/>
        </authorList>
    </citation>
    <scope>NUCLEOTIDE SEQUENCE</scope>
    <source>
        <strain evidence="1">BWT-G7</strain>
    </source>
</reference>
<dbReference type="Proteomes" id="UP001139354">
    <property type="component" value="Unassembled WGS sequence"/>
</dbReference>
<evidence type="ECO:0000313" key="1">
    <source>
        <dbReference type="EMBL" id="MCC2031439.1"/>
    </source>
</evidence>
<gene>
    <name evidence="1" type="ORF">KEC57_04495</name>
</gene>
<comment type="caution">
    <text evidence="1">The sequence shown here is derived from an EMBL/GenBank/DDBJ whole genome shotgun (WGS) entry which is preliminary data.</text>
</comment>